<accession>A0A9W8JNZ4</accession>
<feature type="compositionally biased region" description="Pro residues" evidence="1">
    <location>
        <begin position="58"/>
        <end position="77"/>
    </location>
</feature>
<feature type="compositionally biased region" description="Polar residues" evidence="1">
    <location>
        <begin position="180"/>
        <end position="204"/>
    </location>
</feature>
<feature type="compositionally biased region" description="Polar residues" evidence="1">
    <location>
        <begin position="25"/>
        <end position="44"/>
    </location>
</feature>
<name>A0A9W8JNZ4_9AGAR</name>
<evidence type="ECO:0000313" key="3">
    <source>
        <dbReference type="Proteomes" id="UP001140091"/>
    </source>
</evidence>
<dbReference type="Proteomes" id="UP001140091">
    <property type="component" value="Unassembled WGS sequence"/>
</dbReference>
<comment type="caution">
    <text evidence="2">The sequence shown here is derived from an EMBL/GenBank/DDBJ whole genome shotgun (WGS) entry which is preliminary data.</text>
</comment>
<evidence type="ECO:0000256" key="1">
    <source>
        <dbReference type="SAM" id="MobiDB-lite"/>
    </source>
</evidence>
<dbReference type="AlphaFoldDB" id="A0A9W8JNZ4"/>
<evidence type="ECO:0000313" key="2">
    <source>
        <dbReference type="EMBL" id="KAJ2934338.1"/>
    </source>
</evidence>
<gene>
    <name evidence="2" type="ORF">H1R20_g2749</name>
</gene>
<dbReference type="EMBL" id="JANBPK010000720">
    <property type="protein sequence ID" value="KAJ2934338.1"/>
    <property type="molecule type" value="Genomic_DNA"/>
</dbReference>
<feature type="compositionally biased region" description="Polar residues" evidence="1">
    <location>
        <begin position="98"/>
        <end position="111"/>
    </location>
</feature>
<feature type="compositionally biased region" description="Polar residues" evidence="1">
    <location>
        <begin position="129"/>
        <end position="161"/>
    </location>
</feature>
<reference evidence="2" key="1">
    <citation type="submission" date="2022-06" db="EMBL/GenBank/DDBJ databases">
        <title>Genome Sequence of Candolleomyces eurysporus.</title>
        <authorList>
            <person name="Buettner E."/>
        </authorList>
    </citation>
    <scope>NUCLEOTIDE SEQUENCE</scope>
    <source>
        <strain evidence="2">VTCC 930004</strain>
    </source>
</reference>
<feature type="compositionally biased region" description="Low complexity" evidence="1">
    <location>
        <begin position="212"/>
        <end position="226"/>
    </location>
</feature>
<feature type="compositionally biased region" description="Low complexity" evidence="1">
    <location>
        <begin position="119"/>
        <end position="128"/>
    </location>
</feature>
<feature type="non-terminal residue" evidence="2">
    <location>
        <position position="257"/>
    </location>
</feature>
<proteinExistence type="predicted"/>
<sequence>MPRPPQGVPAQMMYPGLSVPPYANATRTNTQPIVPAQMLSNRPGSNLVGLRFDQESPYPNPVRQRPPSPPQNFPPPHMQGHPSQLASIPEQEALARRSLSQKWGSTSSNGHNHFPQDPPGQQQQQPQQRVSFDRQSNASVRTNGSYAPSLNGRKTSISSDLAPQLSPRMPDHFGGGRSPPSFTGSEHSMRSPTSPMEQSGSPPTQYHRPLGARSVSPAASFASSHASIDESQFEIVSPKMQGGMGYPNVHYNGNVGS</sequence>
<feature type="region of interest" description="Disordered" evidence="1">
    <location>
        <begin position="1"/>
        <end position="228"/>
    </location>
</feature>
<organism evidence="2 3">
    <name type="scientific">Candolleomyces eurysporus</name>
    <dbReference type="NCBI Taxonomy" id="2828524"/>
    <lineage>
        <taxon>Eukaryota</taxon>
        <taxon>Fungi</taxon>
        <taxon>Dikarya</taxon>
        <taxon>Basidiomycota</taxon>
        <taxon>Agaricomycotina</taxon>
        <taxon>Agaricomycetes</taxon>
        <taxon>Agaricomycetidae</taxon>
        <taxon>Agaricales</taxon>
        <taxon>Agaricineae</taxon>
        <taxon>Psathyrellaceae</taxon>
        <taxon>Candolleomyces</taxon>
    </lineage>
</organism>
<protein>
    <submittedName>
        <fullName evidence="2">Uncharacterized protein</fullName>
    </submittedName>
</protein>
<keyword evidence="3" id="KW-1185">Reference proteome</keyword>